<dbReference type="Proteomes" id="UP000237144">
    <property type="component" value="Unassembled WGS sequence"/>
</dbReference>
<evidence type="ECO:0000256" key="1">
    <source>
        <dbReference type="ARBA" id="ARBA00001974"/>
    </source>
</evidence>
<dbReference type="InterPro" id="IPR006076">
    <property type="entry name" value="FAD-dep_OxRdtase"/>
</dbReference>
<gene>
    <name evidence="8" type="ORF">BMF94_1128</name>
</gene>
<feature type="binding site" evidence="6">
    <location>
        <position position="306"/>
    </location>
    <ligand>
        <name>D-dopa</name>
        <dbReference type="ChEBI" id="CHEBI:149689"/>
    </ligand>
</feature>
<feature type="binding site" evidence="6">
    <location>
        <position position="336"/>
    </location>
    <ligand>
        <name>D-dopa</name>
        <dbReference type="ChEBI" id="CHEBI:149689"/>
    </ligand>
</feature>
<keyword evidence="4 6" id="KW-0274">FAD</keyword>
<organism evidence="8 9">
    <name type="scientific">Rhodotorula taiwanensis</name>
    <dbReference type="NCBI Taxonomy" id="741276"/>
    <lineage>
        <taxon>Eukaryota</taxon>
        <taxon>Fungi</taxon>
        <taxon>Dikarya</taxon>
        <taxon>Basidiomycota</taxon>
        <taxon>Pucciniomycotina</taxon>
        <taxon>Microbotryomycetes</taxon>
        <taxon>Sporidiobolales</taxon>
        <taxon>Sporidiobolaceae</taxon>
        <taxon>Rhodotorula</taxon>
    </lineage>
</organism>
<evidence type="ECO:0000256" key="4">
    <source>
        <dbReference type="ARBA" id="ARBA00022827"/>
    </source>
</evidence>
<dbReference type="OrthoDB" id="2015447at2759"/>
<keyword evidence="9" id="KW-1185">Reference proteome</keyword>
<dbReference type="InterPro" id="IPR006181">
    <property type="entry name" value="D-amino_acid_oxidase_CS"/>
</dbReference>
<name>A0A2S5BGC3_9BASI</name>
<dbReference type="GO" id="GO:0071949">
    <property type="term" value="F:FAD binding"/>
    <property type="evidence" value="ECO:0007669"/>
    <property type="project" value="InterPro"/>
</dbReference>
<evidence type="ECO:0000313" key="8">
    <source>
        <dbReference type="EMBL" id="POY75815.1"/>
    </source>
</evidence>
<dbReference type="AlphaFoldDB" id="A0A2S5BGC3"/>
<feature type="binding site" evidence="6">
    <location>
        <position position="239"/>
    </location>
    <ligand>
        <name>D-dopa</name>
        <dbReference type="ChEBI" id="CHEBI:149689"/>
    </ligand>
</feature>
<evidence type="ECO:0000256" key="5">
    <source>
        <dbReference type="ARBA" id="ARBA00023002"/>
    </source>
</evidence>
<evidence type="ECO:0000256" key="2">
    <source>
        <dbReference type="ARBA" id="ARBA00006730"/>
    </source>
</evidence>
<reference evidence="8 9" key="1">
    <citation type="journal article" date="2018" name="Front. Microbiol.">
        <title>Prospects for Fungal Bioremediation of Acidic Radioactive Waste Sites: Characterization and Genome Sequence of Rhodotorula taiwanensis MD1149.</title>
        <authorList>
            <person name="Tkavc R."/>
            <person name="Matrosova V.Y."/>
            <person name="Grichenko O.E."/>
            <person name="Gostincar C."/>
            <person name="Volpe R.P."/>
            <person name="Klimenkova P."/>
            <person name="Gaidamakova E.K."/>
            <person name="Zhou C.E."/>
            <person name="Stewart B.J."/>
            <person name="Lyman M.G."/>
            <person name="Malfatti S.A."/>
            <person name="Rubinfeld B."/>
            <person name="Courtot M."/>
            <person name="Singh J."/>
            <person name="Dalgard C.L."/>
            <person name="Hamilton T."/>
            <person name="Frey K.G."/>
            <person name="Gunde-Cimerman N."/>
            <person name="Dugan L."/>
            <person name="Daly M.J."/>
        </authorList>
    </citation>
    <scope>NUCLEOTIDE SEQUENCE [LARGE SCALE GENOMIC DNA]</scope>
    <source>
        <strain evidence="8 9">MD1149</strain>
    </source>
</reference>
<proteinExistence type="inferred from homology"/>
<dbReference type="Gene3D" id="3.40.50.720">
    <property type="entry name" value="NAD(P)-binding Rossmann-like Domain"/>
    <property type="match status" value="1"/>
</dbReference>
<dbReference type="SUPFAM" id="SSF51971">
    <property type="entry name" value="Nucleotide-binding domain"/>
    <property type="match status" value="1"/>
</dbReference>
<dbReference type="STRING" id="741276.A0A2S5BGC3"/>
<feature type="domain" description="FAD dependent oxidoreductase" evidence="7">
    <location>
        <begin position="10"/>
        <end position="351"/>
    </location>
</feature>
<dbReference type="GO" id="GO:0008445">
    <property type="term" value="F:D-aspartate oxidase activity"/>
    <property type="evidence" value="ECO:0007669"/>
    <property type="project" value="UniProtKB-EC"/>
</dbReference>
<dbReference type="Gene3D" id="3.30.9.10">
    <property type="entry name" value="D-Amino Acid Oxidase, subunit A, domain 2"/>
    <property type="match status" value="1"/>
</dbReference>
<dbReference type="Pfam" id="PF01266">
    <property type="entry name" value="DAO"/>
    <property type="match status" value="1"/>
</dbReference>
<dbReference type="EMBL" id="PJQD01000011">
    <property type="protein sequence ID" value="POY75815.1"/>
    <property type="molecule type" value="Genomic_DNA"/>
</dbReference>
<evidence type="ECO:0000256" key="3">
    <source>
        <dbReference type="ARBA" id="ARBA00022630"/>
    </source>
</evidence>
<dbReference type="PIRSF" id="PIRSF000189">
    <property type="entry name" value="D-aa_oxidase"/>
    <property type="match status" value="1"/>
</dbReference>
<evidence type="ECO:0000313" key="9">
    <source>
        <dbReference type="Proteomes" id="UP000237144"/>
    </source>
</evidence>
<dbReference type="PROSITE" id="PS00677">
    <property type="entry name" value="DAO"/>
    <property type="match status" value="1"/>
</dbReference>
<dbReference type="SUPFAM" id="SSF54373">
    <property type="entry name" value="FAD-linked reductases, C-terminal domain"/>
    <property type="match status" value="1"/>
</dbReference>
<dbReference type="PANTHER" id="PTHR11530:SF11">
    <property type="entry name" value="D-ASPARTATE OXIDASE"/>
    <property type="match status" value="1"/>
</dbReference>
<keyword evidence="3" id="KW-0285">Flavoprotein</keyword>
<sequence length="373" mass="41657">MDEPESNAHIVVVGAGCIGLTTAIELLKRSYSVLLVADRFPQDDLVADYASTAAGAHHLSFADDRDWRQRYFDQRTFDRLWEESRHADEGARIGLMRLTQTELYRGDLHLRFMEGLPDFRILDPCQRPSDVDHAVSFTSLTIEPARYLPYLVKTFTNLGGTFRRIEPLRKLADAKQHATSAKIIVNCTGLGARHLEDVRDLTTRPVRGQVVLLDAPWVKTGHTRQIGSLSGGEGGERTYVIPRASGEVIVGGTRDVDDWERQPRPETTNDILRRALEICPDLAMPPSARGPVDLRTLVKAEVVGFRPTRDEGIRLEPETLSGPDPLSIVHNYGHGGYGWQSMWGCAEEAAKIIGEELRKRELAELPSSFKAKL</sequence>
<comment type="caution">
    <text evidence="8">The sequence shown here is derived from an EMBL/GenBank/DDBJ whole genome shotgun (WGS) entry which is preliminary data.</text>
</comment>
<protein>
    <submittedName>
        <fullName evidence="8">Putative D-aspartate oxidase</fullName>
        <ecNumber evidence="8">1.4.3.1</ecNumber>
    </submittedName>
</protein>
<evidence type="ECO:0000259" key="7">
    <source>
        <dbReference type="Pfam" id="PF01266"/>
    </source>
</evidence>
<dbReference type="InterPro" id="IPR023209">
    <property type="entry name" value="DAO"/>
</dbReference>
<evidence type="ECO:0000256" key="6">
    <source>
        <dbReference type="PIRSR" id="PIRSR000189-1"/>
    </source>
</evidence>
<comment type="cofactor">
    <cofactor evidence="1 6">
        <name>FAD</name>
        <dbReference type="ChEBI" id="CHEBI:57692"/>
    </cofactor>
</comment>
<comment type="similarity">
    <text evidence="2">Belongs to the DAMOX/DASOX family.</text>
</comment>
<accession>A0A2S5BGC3</accession>
<dbReference type="GO" id="GO:0019478">
    <property type="term" value="P:D-amino acid catabolic process"/>
    <property type="evidence" value="ECO:0007669"/>
    <property type="project" value="TreeGrafter"/>
</dbReference>
<feature type="binding site" evidence="6">
    <location>
        <position position="188"/>
    </location>
    <ligand>
        <name>FAD</name>
        <dbReference type="ChEBI" id="CHEBI:57692"/>
    </ligand>
</feature>
<dbReference type="EC" id="1.4.3.1" evidence="8"/>
<dbReference type="GO" id="GO:0005737">
    <property type="term" value="C:cytoplasm"/>
    <property type="evidence" value="ECO:0007669"/>
    <property type="project" value="TreeGrafter"/>
</dbReference>
<keyword evidence="5 8" id="KW-0560">Oxidoreductase</keyword>
<dbReference type="PANTHER" id="PTHR11530">
    <property type="entry name" value="D-AMINO ACID OXIDASE"/>
    <property type="match status" value="1"/>
</dbReference>